<protein>
    <recommendedName>
        <fullName evidence="1">DNA-directed RNA polymerase</fullName>
        <ecNumber evidence="1">2.7.7.6</ecNumber>
    </recommendedName>
</protein>
<evidence type="ECO:0000313" key="9">
    <source>
        <dbReference type="Proteomes" id="UP000823775"/>
    </source>
</evidence>
<sequence length="68" mass="7873">KMKKTQETIQVTKQPYIEDVGPRKIKSIQFSLFSESEILKSAEVEVYRGLYYESTKKPVPNGLLDPHM</sequence>
<keyword evidence="7" id="KW-0804">Transcription</keyword>
<keyword evidence="3" id="KW-0808">Transferase</keyword>
<evidence type="ECO:0000313" key="8">
    <source>
        <dbReference type="EMBL" id="MCD9642565.1"/>
    </source>
</evidence>
<evidence type="ECO:0000256" key="7">
    <source>
        <dbReference type="ARBA" id="ARBA00023163"/>
    </source>
</evidence>
<keyword evidence="5" id="KW-0479">Metal-binding</keyword>
<keyword evidence="6" id="KW-0862">Zinc</keyword>
<feature type="non-terminal residue" evidence="8">
    <location>
        <position position="68"/>
    </location>
</feature>
<reference evidence="8 9" key="1">
    <citation type="journal article" date="2021" name="BMC Genomics">
        <title>Datura genome reveals duplications of psychoactive alkaloid biosynthetic genes and high mutation rate following tissue culture.</title>
        <authorList>
            <person name="Rajewski A."/>
            <person name="Carter-House D."/>
            <person name="Stajich J."/>
            <person name="Litt A."/>
        </authorList>
    </citation>
    <scope>NUCLEOTIDE SEQUENCE [LARGE SCALE GENOMIC DNA]</scope>
    <source>
        <strain evidence="8">AR-01</strain>
    </source>
</reference>
<dbReference type="PANTHER" id="PTHR48446">
    <property type="entry name" value="DNA-DIRECTED RNA POLYMERASE SUBUNIT BETA' N-TERMINAL SECTION"/>
    <property type="match status" value="1"/>
</dbReference>
<dbReference type="Proteomes" id="UP000823775">
    <property type="component" value="Unassembled WGS sequence"/>
</dbReference>
<evidence type="ECO:0000256" key="3">
    <source>
        <dbReference type="ARBA" id="ARBA00022679"/>
    </source>
</evidence>
<organism evidence="8 9">
    <name type="scientific">Datura stramonium</name>
    <name type="common">Jimsonweed</name>
    <name type="synonym">Common thornapple</name>
    <dbReference type="NCBI Taxonomy" id="4076"/>
    <lineage>
        <taxon>Eukaryota</taxon>
        <taxon>Viridiplantae</taxon>
        <taxon>Streptophyta</taxon>
        <taxon>Embryophyta</taxon>
        <taxon>Tracheophyta</taxon>
        <taxon>Spermatophyta</taxon>
        <taxon>Magnoliopsida</taxon>
        <taxon>eudicotyledons</taxon>
        <taxon>Gunneridae</taxon>
        <taxon>Pentapetalae</taxon>
        <taxon>asterids</taxon>
        <taxon>lamiids</taxon>
        <taxon>Solanales</taxon>
        <taxon>Solanaceae</taxon>
        <taxon>Solanoideae</taxon>
        <taxon>Datureae</taxon>
        <taxon>Datura</taxon>
    </lineage>
</organism>
<keyword evidence="9" id="KW-1185">Reference proteome</keyword>
<dbReference type="InterPro" id="IPR015700">
    <property type="entry name" value="RPC1"/>
</dbReference>
<evidence type="ECO:0000256" key="4">
    <source>
        <dbReference type="ARBA" id="ARBA00022695"/>
    </source>
</evidence>
<name>A0ABS8V8Q4_DATST</name>
<dbReference type="PANTHER" id="PTHR48446:SF1">
    <property type="entry name" value="DNA-DIRECTED RNA POLYMERASE SUBUNIT BETA' N-TERMINAL SECTION"/>
    <property type="match status" value="1"/>
</dbReference>
<comment type="caution">
    <text evidence="8">The sequence shown here is derived from an EMBL/GenBank/DDBJ whole genome shotgun (WGS) entry which is preliminary data.</text>
</comment>
<evidence type="ECO:0000256" key="5">
    <source>
        <dbReference type="ARBA" id="ARBA00022723"/>
    </source>
</evidence>
<proteinExistence type="predicted"/>
<accession>A0ABS8V8Q4</accession>
<dbReference type="InterPro" id="IPR044893">
    <property type="entry name" value="RNA_pol_Rpb1_clamp_domain"/>
</dbReference>
<evidence type="ECO:0000256" key="1">
    <source>
        <dbReference type="ARBA" id="ARBA00012418"/>
    </source>
</evidence>
<evidence type="ECO:0000256" key="2">
    <source>
        <dbReference type="ARBA" id="ARBA00022478"/>
    </source>
</evidence>
<evidence type="ECO:0000256" key="6">
    <source>
        <dbReference type="ARBA" id="ARBA00022833"/>
    </source>
</evidence>
<feature type="non-terminal residue" evidence="8">
    <location>
        <position position="1"/>
    </location>
</feature>
<dbReference type="Gene3D" id="4.10.860.120">
    <property type="entry name" value="RNA polymerase II, clamp domain"/>
    <property type="match status" value="1"/>
</dbReference>
<keyword evidence="4" id="KW-0548">Nucleotidyltransferase</keyword>
<dbReference type="SUPFAM" id="SSF64484">
    <property type="entry name" value="beta and beta-prime subunits of DNA dependent RNA-polymerase"/>
    <property type="match status" value="1"/>
</dbReference>
<dbReference type="EC" id="2.7.7.6" evidence="1"/>
<gene>
    <name evidence="8" type="ORF">HAX54_029438</name>
</gene>
<keyword evidence="2" id="KW-0240">DNA-directed RNA polymerase</keyword>
<dbReference type="EMBL" id="JACEIK010003652">
    <property type="protein sequence ID" value="MCD9642565.1"/>
    <property type="molecule type" value="Genomic_DNA"/>
</dbReference>